<gene>
    <name evidence="3" type="ORF">HannXRQ_Chr05g0157921</name>
    <name evidence="2" type="ORF">HanXRQr2_Chr05g0232581</name>
</gene>
<dbReference type="EMBL" id="CM007894">
    <property type="protein sequence ID" value="OTG26374.1"/>
    <property type="molecule type" value="Genomic_DNA"/>
</dbReference>
<dbReference type="InParanoid" id="A0A251UTF0"/>
<evidence type="ECO:0000313" key="3">
    <source>
        <dbReference type="EMBL" id="OTG26374.1"/>
    </source>
</evidence>
<evidence type="ECO:0000256" key="1">
    <source>
        <dbReference type="SAM" id="SignalP"/>
    </source>
</evidence>
<dbReference type="Proteomes" id="UP000215914">
    <property type="component" value="Chromosome 5"/>
</dbReference>
<feature type="chain" id="PRO_5012151508" evidence="1">
    <location>
        <begin position="23"/>
        <end position="76"/>
    </location>
</feature>
<proteinExistence type="predicted"/>
<name>A0A251UTF0_HELAN</name>
<evidence type="ECO:0000313" key="2">
    <source>
        <dbReference type="EMBL" id="KAF5807344.1"/>
    </source>
</evidence>
<feature type="signal peptide" evidence="1">
    <location>
        <begin position="1"/>
        <end position="22"/>
    </location>
</feature>
<reference evidence="2" key="3">
    <citation type="submission" date="2020-06" db="EMBL/GenBank/DDBJ databases">
        <title>Helianthus annuus Genome sequencing and assembly Release 2.</title>
        <authorList>
            <person name="Gouzy J."/>
            <person name="Langlade N."/>
            <person name="Munos S."/>
        </authorList>
    </citation>
    <scope>NUCLEOTIDE SEQUENCE</scope>
    <source>
        <tissue evidence="2">Leaves</tissue>
    </source>
</reference>
<keyword evidence="4" id="KW-1185">Reference proteome</keyword>
<dbReference type="Gramene" id="mRNA:HanXRQr2_Chr05g0232581">
    <property type="protein sequence ID" value="CDS:HanXRQr2_Chr05g0232581.1"/>
    <property type="gene ID" value="HanXRQr2_Chr05g0232581"/>
</dbReference>
<organism evidence="3 4">
    <name type="scientific">Helianthus annuus</name>
    <name type="common">Common sunflower</name>
    <dbReference type="NCBI Taxonomy" id="4232"/>
    <lineage>
        <taxon>Eukaryota</taxon>
        <taxon>Viridiplantae</taxon>
        <taxon>Streptophyta</taxon>
        <taxon>Embryophyta</taxon>
        <taxon>Tracheophyta</taxon>
        <taxon>Spermatophyta</taxon>
        <taxon>Magnoliopsida</taxon>
        <taxon>eudicotyledons</taxon>
        <taxon>Gunneridae</taxon>
        <taxon>Pentapetalae</taxon>
        <taxon>asterids</taxon>
        <taxon>campanulids</taxon>
        <taxon>Asterales</taxon>
        <taxon>Asteraceae</taxon>
        <taxon>Asteroideae</taxon>
        <taxon>Heliantheae alliance</taxon>
        <taxon>Heliantheae</taxon>
        <taxon>Helianthus</taxon>
    </lineage>
</organism>
<protein>
    <submittedName>
        <fullName evidence="3">Uncharacterized protein</fullName>
    </submittedName>
</protein>
<dbReference type="AlphaFoldDB" id="A0A251UTF0"/>
<keyword evidence="1" id="KW-0732">Signal</keyword>
<sequence>MLCGNNFLIIFLLVKYGRDWWACRNLQELTEGWSSFDDNFDPFTLLGRLGIYLEKKLSFWSQEDNHINQVLITMRL</sequence>
<reference evidence="2 4" key="1">
    <citation type="journal article" date="2017" name="Nature">
        <title>The sunflower genome provides insights into oil metabolism, flowering and Asterid evolution.</title>
        <authorList>
            <person name="Badouin H."/>
            <person name="Gouzy J."/>
            <person name="Grassa C.J."/>
            <person name="Murat F."/>
            <person name="Staton S.E."/>
            <person name="Cottret L."/>
            <person name="Lelandais-Briere C."/>
            <person name="Owens G.L."/>
            <person name="Carrere S."/>
            <person name="Mayjonade B."/>
            <person name="Legrand L."/>
            <person name="Gill N."/>
            <person name="Kane N.C."/>
            <person name="Bowers J.E."/>
            <person name="Hubner S."/>
            <person name="Bellec A."/>
            <person name="Berard A."/>
            <person name="Berges H."/>
            <person name="Blanchet N."/>
            <person name="Boniface M.C."/>
            <person name="Brunel D."/>
            <person name="Catrice O."/>
            <person name="Chaidir N."/>
            <person name="Claudel C."/>
            <person name="Donnadieu C."/>
            <person name="Faraut T."/>
            <person name="Fievet G."/>
            <person name="Helmstetter N."/>
            <person name="King M."/>
            <person name="Knapp S.J."/>
            <person name="Lai Z."/>
            <person name="Le Paslier M.C."/>
            <person name="Lippi Y."/>
            <person name="Lorenzon L."/>
            <person name="Mandel J.R."/>
            <person name="Marage G."/>
            <person name="Marchand G."/>
            <person name="Marquand E."/>
            <person name="Bret-Mestries E."/>
            <person name="Morien E."/>
            <person name="Nambeesan S."/>
            <person name="Nguyen T."/>
            <person name="Pegot-Espagnet P."/>
            <person name="Pouilly N."/>
            <person name="Raftis F."/>
            <person name="Sallet E."/>
            <person name="Schiex T."/>
            <person name="Thomas J."/>
            <person name="Vandecasteele C."/>
            <person name="Vares D."/>
            <person name="Vear F."/>
            <person name="Vautrin S."/>
            <person name="Crespi M."/>
            <person name="Mangin B."/>
            <person name="Burke J.M."/>
            <person name="Salse J."/>
            <person name="Munos S."/>
            <person name="Vincourt P."/>
            <person name="Rieseberg L.H."/>
            <person name="Langlade N.B."/>
        </authorList>
    </citation>
    <scope>NUCLEOTIDE SEQUENCE [LARGE SCALE GENOMIC DNA]</scope>
    <source>
        <strain evidence="4">cv. SF193</strain>
        <tissue evidence="2">Leaves</tissue>
    </source>
</reference>
<evidence type="ECO:0000313" key="4">
    <source>
        <dbReference type="Proteomes" id="UP000215914"/>
    </source>
</evidence>
<reference evidence="3" key="2">
    <citation type="submission" date="2017-02" db="EMBL/GenBank/DDBJ databases">
        <title>Sunflower complete genome.</title>
        <authorList>
            <person name="Langlade N."/>
            <person name="Munos S."/>
        </authorList>
    </citation>
    <scope>NUCLEOTIDE SEQUENCE [LARGE SCALE GENOMIC DNA]</scope>
    <source>
        <tissue evidence="3">Leaves</tissue>
    </source>
</reference>
<dbReference type="EMBL" id="MNCJ02000320">
    <property type="protein sequence ID" value="KAF5807344.1"/>
    <property type="molecule type" value="Genomic_DNA"/>
</dbReference>
<accession>A0A251UTF0</accession>